<dbReference type="InterPro" id="IPR009061">
    <property type="entry name" value="DNA-bd_dom_put_sf"/>
</dbReference>
<evidence type="ECO:0000313" key="3">
    <source>
        <dbReference type="Proteomes" id="UP000315369"/>
    </source>
</evidence>
<name>A0A540X9W4_9BACT</name>
<dbReference type="OrthoDB" id="271159at2"/>
<dbReference type="Pfam" id="PF12728">
    <property type="entry name" value="HTH_17"/>
    <property type="match status" value="1"/>
</dbReference>
<evidence type="ECO:0000259" key="1">
    <source>
        <dbReference type="Pfam" id="PF12728"/>
    </source>
</evidence>
<sequence length="63" mass="7078">MTPSEAGHVLGLSPDTVRVLCDKGRLPALRTMSGRRLVRRGDVERLAEERQRNARPKARGREV</sequence>
<gene>
    <name evidence="2" type="ORF">FJV41_00290</name>
</gene>
<dbReference type="EMBL" id="VIFM01000001">
    <property type="protein sequence ID" value="TQF18057.1"/>
    <property type="molecule type" value="Genomic_DNA"/>
</dbReference>
<feature type="domain" description="Helix-turn-helix" evidence="1">
    <location>
        <begin position="1"/>
        <end position="50"/>
    </location>
</feature>
<dbReference type="Proteomes" id="UP000315369">
    <property type="component" value="Unassembled WGS sequence"/>
</dbReference>
<dbReference type="SUPFAM" id="SSF46955">
    <property type="entry name" value="Putative DNA-binding domain"/>
    <property type="match status" value="1"/>
</dbReference>
<accession>A0A540X9W4</accession>
<protein>
    <submittedName>
        <fullName evidence="2">Helix-turn-helix domain-containing protein</fullName>
    </submittedName>
</protein>
<proteinExistence type="predicted"/>
<evidence type="ECO:0000313" key="2">
    <source>
        <dbReference type="EMBL" id="TQF18057.1"/>
    </source>
</evidence>
<dbReference type="AlphaFoldDB" id="A0A540X9W4"/>
<comment type="caution">
    <text evidence="2">The sequence shown here is derived from an EMBL/GenBank/DDBJ whole genome shotgun (WGS) entry which is preliminary data.</text>
</comment>
<dbReference type="InterPro" id="IPR041657">
    <property type="entry name" value="HTH_17"/>
</dbReference>
<reference evidence="2 3" key="1">
    <citation type="submission" date="2019-06" db="EMBL/GenBank/DDBJ databases">
        <authorList>
            <person name="Livingstone P."/>
            <person name="Whitworth D."/>
        </authorList>
    </citation>
    <scope>NUCLEOTIDE SEQUENCE [LARGE SCALE GENOMIC DNA]</scope>
    <source>
        <strain evidence="2 3">AM401</strain>
    </source>
</reference>
<dbReference type="GO" id="GO:0003677">
    <property type="term" value="F:DNA binding"/>
    <property type="evidence" value="ECO:0007669"/>
    <property type="project" value="InterPro"/>
</dbReference>
<organism evidence="2 3">
    <name type="scientific">Myxococcus llanfairpwllgwyngyllgogerychwyrndrobwllllantysiliogogogochensis</name>
    <dbReference type="NCBI Taxonomy" id="2590453"/>
    <lineage>
        <taxon>Bacteria</taxon>
        <taxon>Pseudomonadati</taxon>
        <taxon>Myxococcota</taxon>
        <taxon>Myxococcia</taxon>
        <taxon>Myxococcales</taxon>
        <taxon>Cystobacterineae</taxon>
        <taxon>Myxococcaceae</taxon>
        <taxon>Myxococcus</taxon>
    </lineage>
</organism>
<dbReference type="NCBIfam" id="TIGR01764">
    <property type="entry name" value="excise"/>
    <property type="match status" value="1"/>
</dbReference>
<dbReference type="Gene3D" id="1.10.1660.10">
    <property type="match status" value="1"/>
</dbReference>
<keyword evidence="3" id="KW-1185">Reference proteome</keyword>
<dbReference type="InterPro" id="IPR010093">
    <property type="entry name" value="SinI_DNA-bd"/>
</dbReference>